<dbReference type="Gene3D" id="3.40.50.720">
    <property type="entry name" value="NAD(P)-binding Rossmann-like Domain"/>
    <property type="match status" value="1"/>
</dbReference>
<dbReference type="RefSeq" id="WP_034834978.1">
    <property type="nucleotide sequence ID" value="NZ_JANX01000090.1"/>
</dbReference>
<dbReference type="PANTHER" id="PTHR43639">
    <property type="entry name" value="OXIDOREDUCTASE, SHORT-CHAIN DEHYDROGENASE/REDUCTASE FAMILY (AFU_ORTHOLOGUE AFUA_5G02870)"/>
    <property type="match status" value="1"/>
</dbReference>
<organism evidence="4 5">
    <name type="scientific">Inquilinus limosus MP06</name>
    <dbReference type="NCBI Taxonomy" id="1398085"/>
    <lineage>
        <taxon>Bacteria</taxon>
        <taxon>Pseudomonadati</taxon>
        <taxon>Pseudomonadota</taxon>
        <taxon>Alphaproteobacteria</taxon>
        <taxon>Rhodospirillales</taxon>
        <taxon>Rhodospirillaceae</taxon>
        <taxon>Inquilinus</taxon>
    </lineage>
</organism>
<dbReference type="AlphaFoldDB" id="A0A0A0DBW2"/>
<accession>A0A0A0DBW2</accession>
<dbReference type="FunFam" id="3.40.50.720:FF:000084">
    <property type="entry name" value="Short-chain dehydrogenase reductase"/>
    <property type="match status" value="1"/>
</dbReference>
<reference evidence="4 5" key="1">
    <citation type="submission" date="2014-01" db="EMBL/GenBank/DDBJ databases">
        <title>Genome sequence determination for a cystic fibrosis isolate, Inquilinus limosus.</title>
        <authorList>
            <person name="Pino M."/>
            <person name="Di Conza J."/>
            <person name="Gutkind G."/>
        </authorList>
    </citation>
    <scope>NUCLEOTIDE SEQUENCE [LARGE SCALE GENOMIC DNA]</scope>
    <source>
        <strain evidence="4 5">MP06</strain>
    </source>
</reference>
<evidence type="ECO:0000313" key="5">
    <source>
        <dbReference type="Proteomes" id="UP000029995"/>
    </source>
</evidence>
<dbReference type="Proteomes" id="UP000029995">
    <property type="component" value="Unassembled WGS sequence"/>
</dbReference>
<feature type="domain" description="Ketoreductase" evidence="3">
    <location>
        <begin position="16"/>
        <end position="199"/>
    </location>
</feature>
<dbReference type="SMART" id="SM00822">
    <property type="entry name" value="PKS_KR"/>
    <property type="match status" value="1"/>
</dbReference>
<evidence type="ECO:0000256" key="2">
    <source>
        <dbReference type="ARBA" id="ARBA00023002"/>
    </source>
</evidence>
<name>A0A0A0DBW2_9PROT</name>
<evidence type="ECO:0000313" key="4">
    <source>
        <dbReference type="EMBL" id="KGM34472.1"/>
    </source>
</evidence>
<dbReference type="PANTHER" id="PTHR43639:SF1">
    <property type="entry name" value="SHORT-CHAIN DEHYDROGENASE_REDUCTASE FAMILY PROTEIN"/>
    <property type="match status" value="1"/>
</dbReference>
<protein>
    <submittedName>
        <fullName evidence="4">Oxidoreductase</fullName>
    </submittedName>
</protein>
<sequence>MTTLSALPVFPDLAGKAVLITGASTGIGAAAARAFGQNKARVAVNYNSSREAAEAVVADIKAAGGEAILAPGDVTKPETAQALVEQTVAAFGRLDVLVNNAGALVKRTPVAEYTDEFVDAVLDVNVRHVVRFMREGAVQMRRQGGGGSIINLSSIAARHGGGPGSVIYAAAKGFVAVATRGWAKELAKDGIRVNAISPGVITTPFHERFSTPEQLAAMQATIPMNRLGTSEECAAAFLYLASEAAGGYVTGQMIEINGGQYMP</sequence>
<evidence type="ECO:0000259" key="3">
    <source>
        <dbReference type="SMART" id="SM00822"/>
    </source>
</evidence>
<dbReference type="InterPro" id="IPR036291">
    <property type="entry name" value="NAD(P)-bd_dom_sf"/>
</dbReference>
<dbReference type="OrthoDB" id="8419486at2"/>
<dbReference type="EMBL" id="JANX01000090">
    <property type="protein sequence ID" value="KGM34472.1"/>
    <property type="molecule type" value="Genomic_DNA"/>
</dbReference>
<dbReference type="GO" id="GO:0016491">
    <property type="term" value="F:oxidoreductase activity"/>
    <property type="evidence" value="ECO:0007669"/>
    <property type="project" value="UniProtKB-KW"/>
</dbReference>
<keyword evidence="2" id="KW-0560">Oxidoreductase</keyword>
<dbReference type="NCBIfam" id="NF005559">
    <property type="entry name" value="PRK07231.1"/>
    <property type="match status" value="1"/>
</dbReference>
<dbReference type="PRINTS" id="PR00080">
    <property type="entry name" value="SDRFAMILY"/>
</dbReference>
<dbReference type="PRINTS" id="PR00081">
    <property type="entry name" value="GDHRDH"/>
</dbReference>
<proteinExistence type="inferred from homology"/>
<dbReference type="InterPro" id="IPR002347">
    <property type="entry name" value="SDR_fam"/>
</dbReference>
<dbReference type="SUPFAM" id="SSF51735">
    <property type="entry name" value="NAD(P)-binding Rossmann-fold domains"/>
    <property type="match status" value="1"/>
</dbReference>
<dbReference type="InterPro" id="IPR057326">
    <property type="entry name" value="KR_dom"/>
</dbReference>
<comment type="caution">
    <text evidence="4">The sequence shown here is derived from an EMBL/GenBank/DDBJ whole genome shotgun (WGS) entry which is preliminary data.</text>
</comment>
<evidence type="ECO:0000256" key="1">
    <source>
        <dbReference type="ARBA" id="ARBA00006484"/>
    </source>
</evidence>
<comment type="similarity">
    <text evidence="1">Belongs to the short-chain dehydrogenases/reductases (SDR) family.</text>
</comment>
<gene>
    <name evidence="4" type="ORF">P409_10010</name>
</gene>
<dbReference type="Pfam" id="PF13561">
    <property type="entry name" value="adh_short_C2"/>
    <property type="match status" value="1"/>
</dbReference>